<protein>
    <recommendedName>
        <fullName evidence="4">Transmembrane protein</fullName>
    </recommendedName>
</protein>
<gene>
    <name evidence="2" type="ORF">NCTC13316_01392</name>
</gene>
<dbReference type="OrthoDB" id="5652645at2"/>
<name>A0A378JJQ3_9GAMM</name>
<reference evidence="2 3" key="1">
    <citation type="submission" date="2018-06" db="EMBL/GenBank/DDBJ databases">
        <authorList>
            <consortium name="Pathogen Informatics"/>
            <person name="Doyle S."/>
        </authorList>
    </citation>
    <scope>NUCLEOTIDE SEQUENCE [LARGE SCALE GENOMIC DNA]</scope>
    <source>
        <strain evidence="2 3">NCTC13316</strain>
    </source>
</reference>
<sequence>MTETTINKQPKSNFYITWSAIFSAAIVGVGLNFLLNLFALALGIASFTIRSTGKIEFSLWGLICFCIAAIIAMFSTGWLAGRLSYPTLKRIWGCFIGFLAWALLLIMTIILITNMIQFAVFHANFTSSLVAIKITNDAPMLTEIFLRGKAPMSVALEVDKKVIILNALITFIMFGLGAGASCLGGYLGYGRAIANRWHLKE</sequence>
<keyword evidence="3" id="KW-1185">Reference proteome</keyword>
<keyword evidence="1" id="KW-0472">Membrane</keyword>
<keyword evidence="1" id="KW-1133">Transmembrane helix</keyword>
<accession>A0A378JJQ3</accession>
<organism evidence="2 3">
    <name type="scientific">Legionella busanensis</name>
    <dbReference type="NCBI Taxonomy" id="190655"/>
    <lineage>
        <taxon>Bacteria</taxon>
        <taxon>Pseudomonadati</taxon>
        <taxon>Pseudomonadota</taxon>
        <taxon>Gammaproteobacteria</taxon>
        <taxon>Legionellales</taxon>
        <taxon>Legionellaceae</taxon>
        <taxon>Legionella</taxon>
    </lineage>
</organism>
<keyword evidence="1" id="KW-0812">Transmembrane</keyword>
<evidence type="ECO:0000313" key="3">
    <source>
        <dbReference type="Proteomes" id="UP000254794"/>
    </source>
</evidence>
<dbReference type="EMBL" id="UGOD01000001">
    <property type="protein sequence ID" value="STX51297.1"/>
    <property type="molecule type" value="Genomic_DNA"/>
</dbReference>
<dbReference type="RefSeq" id="WP_115330943.1">
    <property type="nucleotide sequence ID" value="NZ_CAAAHP010000001.1"/>
</dbReference>
<evidence type="ECO:0008006" key="4">
    <source>
        <dbReference type="Google" id="ProtNLM"/>
    </source>
</evidence>
<feature type="transmembrane region" description="Helical" evidence="1">
    <location>
        <begin position="21"/>
        <end position="45"/>
    </location>
</feature>
<dbReference type="AlphaFoldDB" id="A0A378JJQ3"/>
<evidence type="ECO:0000256" key="1">
    <source>
        <dbReference type="SAM" id="Phobius"/>
    </source>
</evidence>
<evidence type="ECO:0000313" key="2">
    <source>
        <dbReference type="EMBL" id="STX51297.1"/>
    </source>
</evidence>
<dbReference type="Proteomes" id="UP000254794">
    <property type="component" value="Unassembled WGS sequence"/>
</dbReference>
<feature type="transmembrane region" description="Helical" evidence="1">
    <location>
        <begin position="162"/>
        <end position="189"/>
    </location>
</feature>
<feature type="transmembrane region" description="Helical" evidence="1">
    <location>
        <begin position="57"/>
        <end position="79"/>
    </location>
</feature>
<feature type="transmembrane region" description="Helical" evidence="1">
    <location>
        <begin position="91"/>
        <end position="112"/>
    </location>
</feature>
<proteinExistence type="predicted"/>